<dbReference type="GO" id="GO:0042276">
    <property type="term" value="P:error-prone translesion synthesis"/>
    <property type="evidence" value="ECO:0007669"/>
    <property type="project" value="TreeGrafter"/>
</dbReference>
<dbReference type="PANTHER" id="PTHR12708">
    <property type="entry name" value="DNA POLYMERASE EPSILON SUBUNIT B"/>
    <property type="match status" value="1"/>
</dbReference>
<dbReference type="STRING" id="3469.A0A4Y7I7K1"/>
<dbReference type="GO" id="GO:0006261">
    <property type="term" value="P:DNA-templated DNA replication"/>
    <property type="evidence" value="ECO:0007669"/>
    <property type="project" value="InterPro"/>
</dbReference>
<sequence length="61" mass="6898">MLWFSKQLFDACHVRISPIQSLIGQTGRRWIMGVISQLEDGHFNLEDMTATVPVDLAHSIS</sequence>
<dbReference type="Gramene" id="RZC44917">
    <property type="protein sequence ID" value="RZC44917"/>
    <property type="gene ID" value="C5167_037867"/>
</dbReference>
<accession>A0A4Y7I7K1</accession>
<evidence type="ECO:0000313" key="1">
    <source>
        <dbReference type="EMBL" id="RZC44917.1"/>
    </source>
</evidence>
<protein>
    <submittedName>
        <fullName evidence="1">Uncharacterized protein</fullName>
    </submittedName>
</protein>
<dbReference type="GO" id="GO:0008622">
    <property type="term" value="C:epsilon DNA polymerase complex"/>
    <property type="evidence" value="ECO:0007669"/>
    <property type="project" value="InterPro"/>
</dbReference>
<name>A0A4Y7I7K1_PAPSO</name>
<proteinExistence type="predicted"/>
<dbReference type="Proteomes" id="UP000316621">
    <property type="component" value="Chromosome 1"/>
</dbReference>
<dbReference type="GO" id="GO:0003677">
    <property type="term" value="F:DNA binding"/>
    <property type="evidence" value="ECO:0007669"/>
    <property type="project" value="InterPro"/>
</dbReference>
<gene>
    <name evidence="1" type="ORF">C5167_037867</name>
</gene>
<dbReference type="PANTHER" id="PTHR12708:SF0">
    <property type="entry name" value="DNA POLYMERASE EPSILON SUBUNIT 2"/>
    <property type="match status" value="1"/>
</dbReference>
<dbReference type="AlphaFoldDB" id="A0A4Y7I7K1"/>
<keyword evidence="2" id="KW-1185">Reference proteome</keyword>
<organism evidence="1 2">
    <name type="scientific">Papaver somniferum</name>
    <name type="common">Opium poppy</name>
    <dbReference type="NCBI Taxonomy" id="3469"/>
    <lineage>
        <taxon>Eukaryota</taxon>
        <taxon>Viridiplantae</taxon>
        <taxon>Streptophyta</taxon>
        <taxon>Embryophyta</taxon>
        <taxon>Tracheophyta</taxon>
        <taxon>Spermatophyta</taxon>
        <taxon>Magnoliopsida</taxon>
        <taxon>Ranunculales</taxon>
        <taxon>Papaveraceae</taxon>
        <taxon>Papaveroideae</taxon>
        <taxon>Papaver</taxon>
    </lineage>
</organism>
<reference evidence="1 2" key="1">
    <citation type="journal article" date="2018" name="Science">
        <title>The opium poppy genome and morphinan production.</title>
        <authorList>
            <person name="Guo L."/>
            <person name="Winzer T."/>
            <person name="Yang X."/>
            <person name="Li Y."/>
            <person name="Ning Z."/>
            <person name="He Z."/>
            <person name="Teodor R."/>
            <person name="Lu Y."/>
            <person name="Bowser T.A."/>
            <person name="Graham I.A."/>
            <person name="Ye K."/>
        </authorList>
    </citation>
    <scope>NUCLEOTIDE SEQUENCE [LARGE SCALE GENOMIC DNA]</scope>
    <source>
        <strain evidence="2">cv. HN1</strain>
        <tissue evidence="1">Leaves</tissue>
    </source>
</reference>
<dbReference type="EMBL" id="CM010715">
    <property type="protein sequence ID" value="RZC44917.1"/>
    <property type="molecule type" value="Genomic_DNA"/>
</dbReference>
<dbReference type="InterPro" id="IPR016266">
    <property type="entry name" value="POLE2"/>
</dbReference>
<evidence type="ECO:0000313" key="2">
    <source>
        <dbReference type="Proteomes" id="UP000316621"/>
    </source>
</evidence>